<keyword evidence="1" id="KW-1133">Transmembrane helix</keyword>
<evidence type="ECO:0000313" key="3">
    <source>
        <dbReference type="EMBL" id="EMG08952.1"/>
    </source>
</evidence>
<keyword evidence="1" id="KW-0472">Membrane</keyword>
<feature type="transmembrane region" description="Helical" evidence="1">
    <location>
        <begin position="47"/>
        <end position="66"/>
    </location>
</feature>
<dbReference type="BioCyc" id="LINT1001599:G11K9-448-MONOMER"/>
<comment type="caution">
    <text evidence="3">The sequence shown here is derived from an EMBL/GenBank/DDBJ whole genome shotgun (WGS) entry which is preliminary data.</text>
</comment>
<proteinExistence type="predicted"/>
<evidence type="ECO:0000256" key="1">
    <source>
        <dbReference type="SAM" id="Phobius"/>
    </source>
</evidence>
<dbReference type="AlphaFoldDB" id="M3HZ48"/>
<dbReference type="InterPro" id="IPR031621">
    <property type="entry name" value="HisKA_7TM"/>
</dbReference>
<organism evidence="3 4">
    <name type="scientific">Leptospira interrogans serovar Grippotyphosa str. LT2186</name>
    <dbReference type="NCBI Taxonomy" id="1001599"/>
    <lineage>
        <taxon>Bacteria</taxon>
        <taxon>Pseudomonadati</taxon>
        <taxon>Spirochaetota</taxon>
        <taxon>Spirochaetia</taxon>
        <taxon>Leptospirales</taxon>
        <taxon>Leptospiraceae</taxon>
        <taxon>Leptospira</taxon>
    </lineage>
</organism>
<protein>
    <recommendedName>
        <fullName evidence="2">Histidine kinase N-terminal 7TM region domain-containing protein</fullName>
    </recommendedName>
</protein>
<feature type="transmembrane region" description="Helical" evidence="1">
    <location>
        <begin position="12"/>
        <end position="35"/>
    </location>
</feature>
<feature type="domain" description="Histidine kinase N-terminal 7TM region" evidence="2">
    <location>
        <begin position="23"/>
        <end position="83"/>
    </location>
</feature>
<evidence type="ECO:0000259" key="2">
    <source>
        <dbReference type="Pfam" id="PF16927"/>
    </source>
</evidence>
<sequence length="93" mass="10815">MNLPPLHENMELVWSAFAFYSGFSFIVFGINSLIAYKNRRVQGSKEFLLVVTGLALYSFGSFFEIVSRNEKWILFWDDFQFIGRDITIIGISF</sequence>
<dbReference type="Proteomes" id="UP000011776">
    <property type="component" value="Unassembled WGS sequence"/>
</dbReference>
<keyword evidence="1" id="KW-0812">Transmembrane</keyword>
<reference evidence="3 4" key="1">
    <citation type="submission" date="2013-02" db="EMBL/GenBank/DDBJ databases">
        <authorList>
            <person name="Harkins D.M."/>
            <person name="Durkin A.S."/>
            <person name="Brinkac L.M."/>
            <person name="Haft D.H."/>
            <person name="Selengut J.D."/>
            <person name="Sanka R."/>
            <person name="DePew J."/>
            <person name="Purushe J."/>
            <person name="Tulsiani S.M."/>
            <person name="Graham G.C."/>
            <person name="Burns M.-A."/>
            <person name="Dohnt M.F."/>
            <person name="Smythe L.D."/>
            <person name="McKay D.B."/>
            <person name="Craig S.B."/>
            <person name="Vinetz J.M."/>
            <person name="Sutton G.G."/>
            <person name="Nierman W.C."/>
            <person name="Fouts D.E."/>
        </authorList>
    </citation>
    <scope>NUCLEOTIDE SEQUENCE [LARGE SCALE GENOMIC DNA]</scope>
    <source>
        <strain evidence="3 4">LT2186</strain>
    </source>
</reference>
<name>M3HZ48_LEPIR</name>
<dbReference type="Pfam" id="PF16927">
    <property type="entry name" value="HisKA_7TM"/>
    <property type="match status" value="1"/>
</dbReference>
<gene>
    <name evidence="3" type="ORF">LEP1GSC151_5472</name>
</gene>
<dbReference type="EMBL" id="AFME02000349">
    <property type="protein sequence ID" value="EMG08952.1"/>
    <property type="molecule type" value="Genomic_DNA"/>
</dbReference>
<accession>M3HZ48</accession>
<evidence type="ECO:0000313" key="4">
    <source>
        <dbReference type="Proteomes" id="UP000011776"/>
    </source>
</evidence>